<dbReference type="GO" id="GO:0051082">
    <property type="term" value="F:unfolded protein binding"/>
    <property type="evidence" value="ECO:0007669"/>
    <property type="project" value="TreeGrafter"/>
</dbReference>
<evidence type="ECO:0000313" key="4">
    <source>
        <dbReference type="EMBL" id="EGR46499.1"/>
    </source>
</evidence>
<evidence type="ECO:0000256" key="2">
    <source>
        <dbReference type="SAM" id="Coils"/>
    </source>
</evidence>
<dbReference type="EMBL" id="GL985072">
    <property type="protein sequence ID" value="EGR46499.1"/>
    <property type="molecule type" value="Genomic_DNA"/>
</dbReference>
<gene>
    <name evidence="4" type="ORF">TRIREDRAFT_109708</name>
</gene>
<proteinExistence type="predicted"/>
<feature type="compositionally biased region" description="Basic and acidic residues" evidence="3">
    <location>
        <begin position="107"/>
        <end position="117"/>
    </location>
</feature>
<evidence type="ECO:0000256" key="1">
    <source>
        <dbReference type="ARBA" id="ARBA00093634"/>
    </source>
</evidence>
<dbReference type="GO" id="GO:1990871">
    <property type="term" value="C:Vma12-Vma22 assembly complex"/>
    <property type="evidence" value="ECO:0007669"/>
    <property type="project" value="TreeGrafter"/>
</dbReference>
<accession>G0RQA3</accession>
<dbReference type="GO" id="GO:0070072">
    <property type="term" value="P:vacuolar proton-transporting V-type ATPase complex assembly"/>
    <property type="evidence" value="ECO:0007669"/>
    <property type="project" value="InterPro"/>
</dbReference>
<dbReference type="eggNOG" id="ENOG502S6WS">
    <property type="taxonomic scope" value="Eukaryota"/>
</dbReference>
<sequence length="234" mass="26172">MEQQQQEHIDSLLERYLSLLDEYTRLRQDLSKLQSGVYQNIARANFAGERGMRYGQDYYDERMRATRVLRIDEAGGDEAVPRFMIKHLMASSSGAAAADDEEEGAKEDEKSESKPEGGDAEGTTAQSNSGTTPETNQTAEDQNQNGEEQEKEKPKMKKTSSDPLRWYGLLAPLPLRTAQTLSIQAVEQVIPRLVSVNAEMEHVEIEIRRARKKRAKAAAVADKEALGMEAVEAR</sequence>
<dbReference type="PANTHER" id="PTHR31996">
    <property type="entry name" value="COILED-COIL DOMAIN-CONTAINING PROTEIN 115"/>
    <property type="match status" value="1"/>
</dbReference>
<feature type="compositionally biased region" description="Polar residues" evidence="3">
    <location>
        <begin position="123"/>
        <end position="139"/>
    </location>
</feature>
<feature type="region of interest" description="Disordered" evidence="3">
    <location>
        <begin position="91"/>
        <end position="160"/>
    </location>
</feature>
<keyword evidence="2" id="KW-0175">Coiled coil</keyword>
<reference evidence="4 5" key="1">
    <citation type="journal article" date="2008" name="Nat. Biotechnol.">
        <title>Genome sequencing and analysis of the biomass-degrading fungus Trichoderma reesei (syn. Hypocrea jecorina).</title>
        <authorList>
            <person name="Martinez D."/>
            <person name="Berka R.M."/>
            <person name="Henrissat B."/>
            <person name="Saloheimo M."/>
            <person name="Arvas M."/>
            <person name="Baker S.E."/>
            <person name="Chapman J."/>
            <person name="Chertkov O."/>
            <person name="Coutinho P.M."/>
            <person name="Cullen D."/>
            <person name="Danchin E.G."/>
            <person name="Grigoriev I.V."/>
            <person name="Harris P."/>
            <person name="Jackson M."/>
            <person name="Kubicek C.P."/>
            <person name="Han C.S."/>
            <person name="Ho I."/>
            <person name="Larrondo L.F."/>
            <person name="de Leon A.L."/>
            <person name="Magnuson J.K."/>
            <person name="Merino S."/>
            <person name="Misra M."/>
            <person name="Nelson B."/>
            <person name="Putnam N."/>
            <person name="Robbertse B."/>
            <person name="Salamov A.A."/>
            <person name="Schmoll M."/>
            <person name="Terry A."/>
            <person name="Thayer N."/>
            <person name="Westerholm-Parvinen A."/>
            <person name="Schoch C.L."/>
            <person name="Yao J."/>
            <person name="Barabote R."/>
            <person name="Nelson M.A."/>
            <person name="Detter C."/>
            <person name="Bruce D."/>
            <person name="Kuske C.R."/>
            <person name="Xie G."/>
            <person name="Richardson P."/>
            <person name="Rokhsar D.S."/>
            <person name="Lucas S.M."/>
            <person name="Rubin E.M."/>
            <person name="Dunn-Coleman N."/>
            <person name="Ward M."/>
            <person name="Brettin T.S."/>
        </authorList>
    </citation>
    <scope>NUCLEOTIDE SEQUENCE [LARGE SCALE GENOMIC DNA]</scope>
    <source>
        <strain evidence="4 5">QM6a</strain>
    </source>
</reference>
<name>G0RQA3_HYPJQ</name>
<keyword evidence="5" id="KW-1185">Reference proteome</keyword>
<evidence type="ECO:0000313" key="5">
    <source>
        <dbReference type="Proteomes" id="UP000008984"/>
    </source>
</evidence>
<dbReference type="AlphaFoldDB" id="G0RQA3"/>
<dbReference type="InterPro" id="IPR040357">
    <property type="entry name" value="Vma22/CCDC115"/>
</dbReference>
<dbReference type="Proteomes" id="UP000008984">
    <property type="component" value="Unassembled WGS sequence"/>
</dbReference>
<feature type="coiled-coil region" evidence="2">
    <location>
        <begin position="193"/>
        <end position="220"/>
    </location>
</feature>
<dbReference type="Pfam" id="PF21730">
    <property type="entry name" value="Vma22_CCDC115"/>
    <property type="match status" value="2"/>
</dbReference>
<dbReference type="OrthoDB" id="408631at2759"/>
<dbReference type="HOGENOM" id="CLU_057721_0_0_1"/>
<dbReference type="STRING" id="431241.G0RQA3"/>
<evidence type="ECO:0000256" key="3">
    <source>
        <dbReference type="SAM" id="MobiDB-lite"/>
    </source>
</evidence>
<dbReference type="VEuPathDB" id="FungiDB:TRIREDRAFT_109708"/>
<dbReference type="KEGG" id="tre:TRIREDRAFT_109708"/>
<dbReference type="PANTHER" id="PTHR31996:SF2">
    <property type="entry name" value="COILED-COIL DOMAIN-CONTAINING PROTEIN 115"/>
    <property type="match status" value="1"/>
</dbReference>
<protein>
    <recommendedName>
        <fullName evidence="1">Vacuolar ATPase assembly protein VMA22</fullName>
    </recommendedName>
</protein>
<dbReference type="RefSeq" id="XP_006967395.1">
    <property type="nucleotide sequence ID" value="XM_006967333.1"/>
</dbReference>
<dbReference type="GeneID" id="18481952"/>
<organism evidence="5">
    <name type="scientific">Hypocrea jecorina (strain QM6a)</name>
    <name type="common">Trichoderma reesei</name>
    <dbReference type="NCBI Taxonomy" id="431241"/>
    <lineage>
        <taxon>Eukaryota</taxon>
        <taxon>Fungi</taxon>
        <taxon>Dikarya</taxon>
        <taxon>Ascomycota</taxon>
        <taxon>Pezizomycotina</taxon>
        <taxon>Sordariomycetes</taxon>
        <taxon>Hypocreomycetidae</taxon>
        <taxon>Hypocreales</taxon>
        <taxon>Hypocreaceae</taxon>
        <taxon>Trichoderma</taxon>
    </lineage>
</organism>